<reference evidence="15 16" key="1">
    <citation type="submission" date="2019-08" db="EMBL/GenBank/DDBJ databases">
        <title>Isolation and enrichment of carboxydotrophic bacteria from anaerobic sludge for the production of bio-based chemicals from syngas.</title>
        <authorList>
            <person name="Antares A.L."/>
            <person name="Moreira J."/>
            <person name="Diender M."/>
            <person name="Parshina S.N."/>
            <person name="Stams A.J.M."/>
            <person name="Alves M."/>
            <person name="Alves J.I."/>
            <person name="Sousa D.Z."/>
        </authorList>
    </citation>
    <scope>NUCLEOTIDE SEQUENCE [LARGE SCALE GENOMIC DNA]</scope>
    <source>
        <strain evidence="15 16">JM</strain>
    </source>
</reference>
<name>A0A5D0WVX0_9FIRM</name>
<keyword evidence="8 13" id="KW-0269">Exonuclease</keyword>
<dbReference type="InterPro" id="IPR022765">
    <property type="entry name" value="Dna2/Cas4_DUF83"/>
</dbReference>
<protein>
    <recommendedName>
        <fullName evidence="4 13">CRISPR-associated exonuclease Cas4</fullName>
        <ecNumber evidence="3 13">3.1.12.1</ecNumber>
    </recommendedName>
</protein>
<accession>A0A5D0WVX0</accession>
<evidence type="ECO:0000313" key="16">
    <source>
        <dbReference type="Proteomes" id="UP000322619"/>
    </source>
</evidence>
<dbReference type="AlphaFoldDB" id="A0A5D0WVX0"/>
<evidence type="ECO:0000256" key="9">
    <source>
        <dbReference type="ARBA" id="ARBA00023004"/>
    </source>
</evidence>
<dbReference type="PANTHER" id="PTHR36531:SF6">
    <property type="entry name" value="DNA REPLICATION ATP-DEPENDENT HELICASE_NUCLEASE DNA2"/>
    <property type="match status" value="1"/>
</dbReference>
<evidence type="ECO:0000256" key="1">
    <source>
        <dbReference type="ARBA" id="ARBA00001966"/>
    </source>
</evidence>
<dbReference type="InterPro" id="IPR011604">
    <property type="entry name" value="PDDEXK-like_dom_sf"/>
</dbReference>
<comment type="function">
    <text evidence="13">CRISPR (clustered regularly interspaced short palindromic repeat) is an adaptive immune system that provides protection against mobile genetic elements (viruses, transposable elements and conjugative plasmids). CRISPR clusters contain sequences complementary to antecedent mobile elements and target invading nucleic acids. CRISPR clusters are transcribed and processed into CRISPR RNA (crRNA).</text>
</comment>
<evidence type="ECO:0000256" key="10">
    <source>
        <dbReference type="ARBA" id="ARBA00023014"/>
    </source>
</evidence>
<dbReference type="GO" id="GO:0051536">
    <property type="term" value="F:iron-sulfur cluster binding"/>
    <property type="evidence" value="ECO:0007669"/>
    <property type="project" value="UniProtKB-KW"/>
</dbReference>
<evidence type="ECO:0000256" key="8">
    <source>
        <dbReference type="ARBA" id="ARBA00022839"/>
    </source>
</evidence>
<evidence type="ECO:0000259" key="14">
    <source>
        <dbReference type="Pfam" id="PF01930"/>
    </source>
</evidence>
<evidence type="ECO:0000256" key="4">
    <source>
        <dbReference type="ARBA" id="ARBA00020049"/>
    </source>
</evidence>
<keyword evidence="9 13" id="KW-0408">Iron</keyword>
<comment type="cofactor">
    <cofactor evidence="1">
        <name>[4Fe-4S] cluster</name>
        <dbReference type="ChEBI" id="CHEBI:49883"/>
    </cofactor>
</comment>
<dbReference type="Gene3D" id="3.90.320.10">
    <property type="match status" value="1"/>
</dbReference>
<proteinExistence type="inferred from homology"/>
<evidence type="ECO:0000256" key="11">
    <source>
        <dbReference type="ARBA" id="ARBA00023118"/>
    </source>
</evidence>
<dbReference type="InterPro" id="IPR013343">
    <property type="entry name" value="CRISPR-assoc_prot_Cas4"/>
</dbReference>
<evidence type="ECO:0000256" key="5">
    <source>
        <dbReference type="ARBA" id="ARBA00022722"/>
    </source>
</evidence>
<dbReference type="InterPro" id="IPR051827">
    <property type="entry name" value="Cas4_exonuclease"/>
</dbReference>
<dbReference type="EMBL" id="VSLA01000002">
    <property type="protein sequence ID" value="TYC88273.1"/>
    <property type="molecule type" value="Genomic_DNA"/>
</dbReference>
<keyword evidence="12 13" id="KW-0464">Manganese</keyword>
<comment type="cofactor">
    <cofactor evidence="13">
        <name>iron-sulfur cluster</name>
        <dbReference type="ChEBI" id="CHEBI:30408"/>
    </cofactor>
</comment>
<evidence type="ECO:0000256" key="3">
    <source>
        <dbReference type="ARBA" id="ARBA00012768"/>
    </source>
</evidence>
<dbReference type="PANTHER" id="PTHR36531">
    <property type="entry name" value="CRISPR-ASSOCIATED EXONUCLEASE CAS4"/>
    <property type="match status" value="1"/>
</dbReference>
<keyword evidence="6 13" id="KW-0479">Metal-binding</keyword>
<evidence type="ECO:0000256" key="6">
    <source>
        <dbReference type="ARBA" id="ARBA00022723"/>
    </source>
</evidence>
<dbReference type="GO" id="GO:0004527">
    <property type="term" value="F:exonuclease activity"/>
    <property type="evidence" value="ECO:0007669"/>
    <property type="project" value="UniProtKB-KW"/>
</dbReference>
<dbReference type="GO" id="GO:0051607">
    <property type="term" value="P:defense response to virus"/>
    <property type="evidence" value="ECO:0007669"/>
    <property type="project" value="UniProtKB-KW"/>
</dbReference>
<dbReference type="NCBIfam" id="TIGR00372">
    <property type="entry name" value="cas4"/>
    <property type="match status" value="1"/>
</dbReference>
<evidence type="ECO:0000256" key="2">
    <source>
        <dbReference type="ARBA" id="ARBA00009189"/>
    </source>
</evidence>
<keyword evidence="11 13" id="KW-0051">Antiviral defense</keyword>
<gene>
    <name evidence="15" type="primary">cas4</name>
    <name evidence="15" type="ORF">FXB42_01265</name>
</gene>
<evidence type="ECO:0000256" key="7">
    <source>
        <dbReference type="ARBA" id="ARBA00022801"/>
    </source>
</evidence>
<comment type="caution">
    <text evidence="15">The sequence shown here is derived from an EMBL/GenBank/DDBJ whole genome shotgun (WGS) entry which is preliminary data.</text>
</comment>
<dbReference type="Pfam" id="PF01930">
    <property type="entry name" value="Cas_Cas4"/>
    <property type="match status" value="1"/>
</dbReference>
<evidence type="ECO:0000313" key="15">
    <source>
        <dbReference type="EMBL" id="TYC88273.1"/>
    </source>
</evidence>
<organism evidence="15 16">
    <name type="scientific">Acetobacterium wieringae</name>
    <dbReference type="NCBI Taxonomy" id="52694"/>
    <lineage>
        <taxon>Bacteria</taxon>
        <taxon>Bacillati</taxon>
        <taxon>Bacillota</taxon>
        <taxon>Clostridia</taxon>
        <taxon>Eubacteriales</taxon>
        <taxon>Eubacteriaceae</taxon>
        <taxon>Acetobacterium</taxon>
    </lineage>
</organism>
<evidence type="ECO:0000256" key="12">
    <source>
        <dbReference type="ARBA" id="ARBA00023211"/>
    </source>
</evidence>
<evidence type="ECO:0000256" key="13">
    <source>
        <dbReference type="RuleBase" id="RU365022"/>
    </source>
</evidence>
<feature type="domain" description="DUF83" evidence="14">
    <location>
        <begin position="13"/>
        <end position="200"/>
    </location>
</feature>
<comment type="similarity">
    <text evidence="2 13">Belongs to the CRISPR-associated exonuclease Cas4 family.</text>
</comment>
<dbReference type="EC" id="3.1.12.1" evidence="3 13"/>
<sequence length="220" mass="25448">MKKFEEDERLPISSLKQFIYCKRRFALMYLNCDWGENYKIAEGDLLHKRVDDPYFNEKRGDVHISRSVPVFSNSLNLYGVADILEFIKHEDGIELPDKKGRWRINLVEYKNGKPEKSNADNFQLCAQSLCLEEMLHTTIENGDIFYGKIRRRVTVELNDNLKEQVSIQVSNMKALLNNQKIPVRDEAQNCSLCSLLDVCIPSAFGKQKKAKEQIALLMKG</sequence>
<dbReference type="Proteomes" id="UP000322619">
    <property type="component" value="Unassembled WGS sequence"/>
</dbReference>
<dbReference type="GO" id="GO:0046872">
    <property type="term" value="F:metal ion binding"/>
    <property type="evidence" value="ECO:0007669"/>
    <property type="project" value="UniProtKB-KW"/>
</dbReference>
<dbReference type="RefSeq" id="WP_148636399.1">
    <property type="nucleotide sequence ID" value="NZ_VSLA01000002.1"/>
</dbReference>
<comment type="cofactor">
    <cofactor evidence="13">
        <name>Mg(2+)</name>
        <dbReference type="ChEBI" id="CHEBI:18420"/>
    </cofactor>
    <cofactor evidence="13">
        <name>Mn(2+)</name>
        <dbReference type="ChEBI" id="CHEBI:29035"/>
    </cofactor>
    <text evidence="13">Mg(2+) or Mn(2+) required for ssDNA cleavage activity.</text>
</comment>
<keyword evidence="5 13" id="KW-0540">Nuclease</keyword>
<keyword evidence="7 13" id="KW-0378">Hydrolase</keyword>
<keyword evidence="10 13" id="KW-0411">Iron-sulfur</keyword>